<comment type="caution">
    <text evidence="2">The sequence shown here is derived from an EMBL/GenBank/DDBJ whole genome shotgun (WGS) entry which is preliminary data.</text>
</comment>
<dbReference type="EMBL" id="VIKS01000005">
    <property type="protein sequence ID" value="TQV88022.1"/>
    <property type="molecule type" value="Genomic_DNA"/>
</dbReference>
<reference evidence="2 3" key="1">
    <citation type="submission" date="2019-07" db="EMBL/GenBank/DDBJ databases">
        <title>Draft genome for Aliikangiella sp. M105.</title>
        <authorList>
            <person name="Wang G."/>
        </authorList>
    </citation>
    <scope>NUCLEOTIDE SEQUENCE [LARGE SCALE GENOMIC DNA]</scope>
    <source>
        <strain evidence="2 3">M105</strain>
    </source>
</reference>
<dbReference type="Gene3D" id="3.40.220.10">
    <property type="entry name" value="Leucine Aminopeptidase, subunit E, domain 1"/>
    <property type="match status" value="1"/>
</dbReference>
<dbReference type="NCBIfam" id="NF001664">
    <property type="entry name" value="PRK00431.1-6"/>
    <property type="match status" value="1"/>
</dbReference>
<proteinExistence type="predicted"/>
<dbReference type="AlphaFoldDB" id="A0A545UEW1"/>
<dbReference type="SUPFAM" id="SSF52949">
    <property type="entry name" value="Macro domain-like"/>
    <property type="match status" value="1"/>
</dbReference>
<gene>
    <name evidence="2" type="ORF">FLL46_09430</name>
</gene>
<dbReference type="Pfam" id="PF01661">
    <property type="entry name" value="Macro"/>
    <property type="match status" value="1"/>
</dbReference>
<dbReference type="Proteomes" id="UP000315439">
    <property type="component" value="Unassembled WGS sequence"/>
</dbReference>
<protein>
    <submittedName>
        <fullName evidence="2">O-acetyl-ADP-ribose deacetylase</fullName>
    </submittedName>
</protein>
<dbReference type="PANTHER" id="PTHR11106:SF27">
    <property type="entry name" value="MACRO DOMAIN-CONTAINING PROTEIN"/>
    <property type="match status" value="1"/>
</dbReference>
<sequence length="178" mass="18921">MENISLMQADITTLKVDAIVNAANASLCGGGGVDGAIHRAAGKELLAECRTLNGCNTGFAKITAGYNLPARHIIHTVGPVWYGGHRNEPQLLASCYRECLKIAVANQISSIAFPAISCGAYRFPVDKACDIAVGEVSRFLSQNSTDLDVIFVAFGEHLQQVLSRAFSTYGISAENKST</sequence>
<dbReference type="PROSITE" id="PS51154">
    <property type="entry name" value="MACRO"/>
    <property type="match status" value="1"/>
</dbReference>
<dbReference type="SMART" id="SM00506">
    <property type="entry name" value="A1pp"/>
    <property type="match status" value="1"/>
</dbReference>
<accession>A0A545UEW1</accession>
<feature type="domain" description="Macro" evidence="1">
    <location>
        <begin position="1"/>
        <end position="170"/>
    </location>
</feature>
<evidence type="ECO:0000313" key="3">
    <source>
        <dbReference type="Proteomes" id="UP000315439"/>
    </source>
</evidence>
<dbReference type="OrthoDB" id="6194521at2"/>
<evidence type="ECO:0000313" key="2">
    <source>
        <dbReference type="EMBL" id="TQV88022.1"/>
    </source>
</evidence>
<dbReference type="PANTHER" id="PTHR11106">
    <property type="entry name" value="GANGLIOSIDE INDUCED DIFFERENTIATION ASSOCIATED PROTEIN 2-RELATED"/>
    <property type="match status" value="1"/>
</dbReference>
<keyword evidence="3" id="KW-1185">Reference proteome</keyword>
<dbReference type="GO" id="GO:0061463">
    <property type="term" value="F:O-acetyl-ADP-ribose deacetylase activity"/>
    <property type="evidence" value="ECO:0007669"/>
    <property type="project" value="TreeGrafter"/>
</dbReference>
<dbReference type="InterPro" id="IPR002589">
    <property type="entry name" value="Macro_dom"/>
</dbReference>
<evidence type="ECO:0000259" key="1">
    <source>
        <dbReference type="PROSITE" id="PS51154"/>
    </source>
</evidence>
<name>A0A545UEW1_9GAMM</name>
<dbReference type="RefSeq" id="WP_142893263.1">
    <property type="nucleotide sequence ID" value="NZ_ML660163.1"/>
</dbReference>
<dbReference type="CDD" id="cd02908">
    <property type="entry name" value="Macro_OAADPr_deacetylase"/>
    <property type="match status" value="1"/>
</dbReference>
<dbReference type="InterPro" id="IPR043472">
    <property type="entry name" value="Macro_dom-like"/>
</dbReference>
<organism evidence="2 3">
    <name type="scientific">Aliikangiella coralliicola</name>
    <dbReference type="NCBI Taxonomy" id="2592383"/>
    <lineage>
        <taxon>Bacteria</taxon>
        <taxon>Pseudomonadati</taxon>
        <taxon>Pseudomonadota</taxon>
        <taxon>Gammaproteobacteria</taxon>
        <taxon>Oceanospirillales</taxon>
        <taxon>Pleioneaceae</taxon>
        <taxon>Aliikangiella</taxon>
    </lineage>
</organism>